<dbReference type="SUPFAM" id="SSF161098">
    <property type="entry name" value="MetI-like"/>
    <property type="match status" value="2"/>
</dbReference>
<dbReference type="Proteomes" id="UP000320801">
    <property type="component" value="Unassembled WGS sequence"/>
</dbReference>
<accession>A0A507SXQ7</accession>
<evidence type="ECO:0000256" key="9">
    <source>
        <dbReference type="RuleBase" id="RU363032"/>
    </source>
</evidence>
<keyword evidence="12" id="KW-1185">Reference proteome</keyword>
<evidence type="ECO:0000256" key="5">
    <source>
        <dbReference type="ARBA" id="ARBA00022592"/>
    </source>
</evidence>
<organism evidence="11 12">
    <name type="scientific">Mycoplasmopsis mucosicanis</name>
    <dbReference type="NCBI Taxonomy" id="458208"/>
    <lineage>
        <taxon>Bacteria</taxon>
        <taxon>Bacillati</taxon>
        <taxon>Mycoplasmatota</taxon>
        <taxon>Mycoplasmoidales</taxon>
        <taxon>Metamycoplasmataceae</taxon>
        <taxon>Mycoplasmopsis</taxon>
    </lineage>
</organism>
<dbReference type="Pfam" id="PF00528">
    <property type="entry name" value="BPD_transp_1"/>
    <property type="match status" value="2"/>
</dbReference>
<feature type="transmembrane region" description="Helical" evidence="9">
    <location>
        <begin position="422"/>
        <end position="447"/>
    </location>
</feature>
<dbReference type="GO" id="GO:0055085">
    <property type="term" value="P:transmembrane transport"/>
    <property type="evidence" value="ECO:0007669"/>
    <property type="project" value="InterPro"/>
</dbReference>
<feature type="transmembrane region" description="Helical" evidence="9">
    <location>
        <begin position="62"/>
        <end position="91"/>
    </location>
</feature>
<sequence length="658" mass="73524">MNSVIKSKKVANHIAKAIIFSFGSLSVLALISMFGFIIYKAFPALQNGGFKNILLSSNLNNYGIWSSLLISIIVAFGAVFLALPIAIRIAVVIRFRLKKTSKIVRSIIEVMSGVPSIIFGVFTLNSLGPLTSTILRIHTNLNIISAIIMLAIMSIPTMVSLIVNQLFTLPNHLIDASIALGNSKTYSIYKVGLKYIKSGIWIAVLVSFGRVIGETMATAMILNRLAPKNIFLSNFFGESFMTLATTIAALMFTDSSDPRTVQVAFAMGLSLFVVVMFLVLAVYKISSNKTYNKFDLIMYHQNKLNKLKIYRAKFTKTIAFSVFTLNLLLSIFSYLFLLIVYAIKVFFVTIKQRVNNWFKIKPSTIKSLSMRVDIYREAMEWIQLLLVFLFIGWLLYDVVFWGSKAFNINDLYVYKNGVANSLVWTLLLILATLIIAFPISLFGALFLSEYAKNKWYGRLIQFFLDCLGSTPSIIFGMFGLVVFLNTFNLYGAGKTSLIAGALTMVLVIIPSYTRSIEQVLSKFPDELRNASMALGASKFETIRKIVLPAALNGIITGTIIAISRIISETAPVFLTLGMNFNPNFGLTQYGQTLTTSILANQLFGTESYNNKIAISYKFAFITISIIIILTISIYLIDPIVKIVKKAHKKSMQRRYNYE</sequence>
<evidence type="ECO:0000256" key="2">
    <source>
        <dbReference type="ARBA" id="ARBA00007069"/>
    </source>
</evidence>
<evidence type="ECO:0000256" key="4">
    <source>
        <dbReference type="ARBA" id="ARBA00022475"/>
    </source>
</evidence>
<dbReference type="AlphaFoldDB" id="A0A507SXQ7"/>
<dbReference type="PANTHER" id="PTHR30425">
    <property type="entry name" value="PHOSPHATE TRANSPORT SYSTEM PERMEASE PROTEIN PST"/>
    <property type="match status" value="1"/>
</dbReference>
<dbReference type="InterPro" id="IPR000515">
    <property type="entry name" value="MetI-like"/>
</dbReference>
<evidence type="ECO:0000313" key="12">
    <source>
        <dbReference type="Proteomes" id="UP000320801"/>
    </source>
</evidence>
<feature type="transmembrane region" description="Helical" evidence="9">
    <location>
        <begin position="234"/>
        <end position="252"/>
    </location>
</feature>
<comment type="caution">
    <text evidence="11">The sequence shown here is derived from an EMBL/GenBank/DDBJ whole genome shotgun (WGS) entry which is preliminary data.</text>
</comment>
<proteinExistence type="inferred from homology"/>
<evidence type="ECO:0000256" key="8">
    <source>
        <dbReference type="ARBA" id="ARBA00023136"/>
    </source>
</evidence>
<feature type="transmembrane region" description="Helical" evidence="9">
    <location>
        <begin position="264"/>
        <end position="283"/>
    </location>
</feature>
<feature type="transmembrane region" description="Helical" evidence="9">
    <location>
        <begin position="318"/>
        <end position="343"/>
    </location>
</feature>
<feature type="transmembrane region" description="Helical" evidence="9">
    <location>
        <begin position="381"/>
        <end position="402"/>
    </location>
</feature>
<feature type="transmembrane region" description="Helical" evidence="9">
    <location>
        <begin position="200"/>
        <end position="222"/>
    </location>
</feature>
<dbReference type="CDD" id="cd06261">
    <property type="entry name" value="TM_PBP2"/>
    <property type="match status" value="2"/>
</dbReference>
<keyword evidence="6 9" id="KW-0812">Transmembrane</keyword>
<dbReference type="GO" id="GO:0005886">
    <property type="term" value="C:plasma membrane"/>
    <property type="evidence" value="ECO:0007669"/>
    <property type="project" value="UniProtKB-SubCell"/>
</dbReference>
<dbReference type="OrthoDB" id="9785113at2"/>
<evidence type="ECO:0000256" key="1">
    <source>
        <dbReference type="ARBA" id="ARBA00004651"/>
    </source>
</evidence>
<dbReference type="PANTHER" id="PTHR30425:SF1">
    <property type="entry name" value="PHOSPHATE TRANSPORT SYSTEM PERMEASE PROTEIN PSTC"/>
    <property type="match status" value="1"/>
</dbReference>
<feature type="transmembrane region" description="Helical" evidence="9">
    <location>
        <begin position="459"/>
        <end position="484"/>
    </location>
</feature>
<gene>
    <name evidence="11" type="ORF">E1I18_01020</name>
</gene>
<keyword evidence="8 9" id="KW-0472">Membrane</keyword>
<feature type="transmembrane region" description="Helical" evidence="9">
    <location>
        <begin position="143"/>
        <end position="163"/>
    </location>
</feature>
<keyword evidence="7 9" id="KW-1133">Transmembrane helix</keyword>
<dbReference type="InterPro" id="IPR051124">
    <property type="entry name" value="Phosphate_Transport_Permease"/>
</dbReference>
<keyword evidence="3 9" id="KW-0813">Transport</keyword>
<feature type="transmembrane region" description="Helical" evidence="9">
    <location>
        <begin position="545"/>
        <end position="566"/>
    </location>
</feature>
<feature type="transmembrane region" description="Helical" evidence="9">
    <location>
        <begin position="20"/>
        <end position="42"/>
    </location>
</feature>
<dbReference type="PROSITE" id="PS50928">
    <property type="entry name" value="ABC_TM1"/>
    <property type="match status" value="2"/>
</dbReference>
<feature type="transmembrane region" description="Helical" evidence="9">
    <location>
        <begin position="618"/>
        <end position="643"/>
    </location>
</feature>
<dbReference type="EMBL" id="SMDN01000003">
    <property type="protein sequence ID" value="TQC54023.1"/>
    <property type="molecule type" value="Genomic_DNA"/>
</dbReference>
<keyword evidence="5" id="KW-0592">Phosphate transport</keyword>
<keyword evidence="4" id="KW-1003">Cell membrane</keyword>
<dbReference type="RefSeq" id="WP_141483752.1">
    <property type="nucleotide sequence ID" value="NZ_SMDN01000003.1"/>
</dbReference>
<evidence type="ECO:0000256" key="7">
    <source>
        <dbReference type="ARBA" id="ARBA00022989"/>
    </source>
</evidence>
<feature type="transmembrane region" description="Helical" evidence="9">
    <location>
        <begin position="496"/>
        <end position="513"/>
    </location>
</feature>
<evidence type="ECO:0000259" key="10">
    <source>
        <dbReference type="PROSITE" id="PS50928"/>
    </source>
</evidence>
<name>A0A507SXQ7_9BACT</name>
<comment type="similarity">
    <text evidence="2">Belongs to the binding-protein-dependent transport system permease family. CysTW subfamily.</text>
</comment>
<dbReference type="Gene3D" id="1.10.3720.10">
    <property type="entry name" value="MetI-like"/>
    <property type="match status" value="2"/>
</dbReference>
<feature type="domain" description="ABC transmembrane type-1" evidence="10">
    <location>
        <begin position="422"/>
        <end position="637"/>
    </location>
</feature>
<feature type="domain" description="ABC transmembrane type-1" evidence="10">
    <location>
        <begin position="68"/>
        <end position="282"/>
    </location>
</feature>
<protein>
    <submittedName>
        <fullName evidence="11">ABC transporter permease subunit</fullName>
    </submittedName>
</protein>
<comment type="subcellular location">
    <subcellularLocation>
        <location evidence="1 9">Cell membrane</location>
        <topology evidence="1 9">Multi-pass membrane protein</topology>
    </subcellularLocation>
</comment>
<reference evidence="11 12" key="1">
    <citation type="submission" date="2019-03" db="EMBL/GenBank/DDBJ databases">
        <title>Characterization of a novel Mycoplasma cynos real-time PCR assay.</title>
        <authorList>
            <person name="Tallmadge R.L."/>
            <person name="Mitchell P.K."/>
            <person name="Goodman L."/>
        </authorList>
    </citation>
    <scope>NUCLEOTIDE SEQUENCE [LARGE SCALE GENOMIC DNA]</scope>
    <source>
        <strain evidence="11 12">1642</strain>
    </source>
</reference>
<dbReference type="GO" id="GO:0006817">
    <property type="term" value="P:phosphate ion transport"/>
    <property type="evidence" value="ECO:0007669"/>
    <property type="project" value="UniProtKB-KW"/>
</dbReference>
<evidence type="ECO:0000313" key="11">
    <source>
        <dbReference type="EMBL" id="TQC54023.1"/>
    </source>
</evidence>
<dbReference type="InterPro" id="IPR035906">
    <property type="entry name" value="MetI-like_sf"/>
</dbReference>
<evidence type="ECO:0000256" key="6">
    <source>
        <dbReference type="ARBA" id="ARBA00022692"/>
    </source>
</evidence>
<evidence type="ECO:0000256" key="3">
    <source>
        <dbReference type="ARBA" id="ARBA00022448"/>
    </source>
</evidence>